<keyword evidence="2" id="KW-0812">Transmembrane</keyword>
<feature type="region of interest" description="Disordered" evidence="1">
    <location>
        <begin position="612"/>
        <end position="651"/>
    </location>
</feature>
<keyword evidence="2" id="KW-0472">Membrane</keyword>
<sequence>MRQLCVLLPVLWSLINSSHSWPYDYNSSMPDAPVPIITVYQQIQDREQVIVMCSFGRRHYRSSFLLSVDCEQNYTLKNPECIAHDVCVFNITVRPPVSLTCIHEIITYGYESYVQSETYVLDYHDGVSSFYIGFFSFIVVGVIIMTAAVIVTTVRSNAQDQTRVKKLDECPGWTNDSSDGWYWNYHSTPGWYWNYDATTAPTTSSSLCWYWYNRPCNWDTTQSPSGSTSQYQTQTQTPYWRNMYDQKQTQTPYRRNTYYQTQTQTPYRRNVYYQTQTQTPSWRKPYYYATTQNPYWRNMYYQTQTQAPSWRRPYYYGPTQTPYRKKVYYQTQTQNPYWRNMYFQTQTQAPSWRRPYYYGPTQTPYRRKVYYQTQTQNPYWRNMYFQTQTQAPSWRRPYYYGPTQNPYWRNMYDQTQTQAPSWRRPYYYGPTQTPYRRNVYYQPQTPFWHIQDGHHSDVPVPNITVFRQMEDRERVIVICSFGRNLIESSFQLSVKSKYNYAFKNPQCFSNAVCVFDVKVSPPVSFTCVHQINSVVNRQSETYIYSQSDSASDPHCSDPHDGGVSSFYMSFFSFIAVGLFIMIAAVIMVTIKSKAKGSKNTASYNDYIDGDEAKIPERESSRNQAPQAKSNDDEVPSNAKRYSDPKPTHDER</sequence>
<feature type="compositionally biased region" description="Basic and acidic residues" evidence="1">
    <location>
        <begin position="640"/>
        <end position="651"/>
    </location>
</feature>
<feature type="chain" id="PRO_5046972221" evidence="3">
    <location>
        <begin position="21"/>
        <end position="651"/>
    </location>
</feature>
<keyword evidence="2" id="KW-1133">Transmembrane helix</keyword>
<evidence type="ECO:0000313" key="4">
    <source>
        <dbReference type="EMBL" id="KAL1270319.1"/>
    </source>
</evidence>
<name>A0ABR3N0C0_9TELE</name>
<accession>A0ABR3N0C0</accession>
<feature type="signal peptide" evidence="3">
    <location>
        <begin position="1"/>
        <end position="20"/>
    </location>
</feature>
<evidence type="ECO:0000256" key="1">
    <source>
        <dbReference type="SAM" id="MobiDB-lite"/>
    </source>
</evidence>
<comment type="caution">
    <text evidence="4">The sequence shown here is derived from an EMBL/GenBank/DDBJ whole genome shotgun (WGS) entry which is preliminary data.</text>
</comment>
<reference evidence="4 5" key="1">
    <citation type="submission" date="2023-09" db="EMBL/GenBank/DDBJ databases">
        <authorList>
            <person name="Wang M."/>
        </authorList>
    </citation>
    <scope>NUCLEOTIDE SEQUENCE [LARGE SCALE GENOMIC DNA]</scope>
    <source>
        <strain evidence="4">GT-2023</strain>
        <tissue evidence="4">Liver</tissue>
    </source>
</reference>
<feature type="transmembrane region" description="Helical" evidence="2">
    <location>
        <begin position="566"/>
        <end position="590"/>
    </location>
</feature>
<evidence type="ECO:0000256" key="2">
    <source>
        <dbReference type="SAM" id="Phobius"/>
    </source>
</evidence>
<dbReference type="EMBL" id="JAYMGO010000008">
    <property type="protein sequence ID" value="KAL1270319.1"/>
    <property type="molecule type" value="Genomic_DNA"/>
</dbReference>
<gene>
    <name evidence="4" type="ORF">QQF64_032608</name>
</gene>
<feature type="transmembrane region" description="Helical" evidence="2">
    <location>
        <begin position="130"/>
        <end position="154"/>
    </location>
</feature>
<protein>
    <submittedName>
        <fullName evidence="4">Uncharacterized protein</fullName>
    </submittedName>
</protein>
<dbReference type="Proteomes" id="UP001558613">
    <property type="component" value="Unassembled WGS sequence"/>
</dbReference>
<keyword evidence="3" id="KW-0732">Signal</keyword>
<keyword evidence="5" id="KW-1185">Reference proteome</keyword>
<evidence type="ECO:0000313" key="5">
    <source>
        <dbReference type="Proteomes" id="UP001558613"/>
    </source>
</evidence>
<proteinExistence type="predicted"/>
<evidence type="ECO:0000256" key="3">
    <source>
        <dbReference type="SAM" id="SignalP"/>
    </source>
</evidence>
<organism evidence="4 5">
    <name type="scientific">Cirrhinus molitorella</name>
    <name type="common">mud carp</name>
    <dbReference type="NCBI Taxonomy" id="172907"/>
    <lineage>
        <taxon>Eukaryota</taxon>
        <taxon>Metazoa</taxon>
        <taxon>Chordata</taxon>
        <taxon>Craniata</taxon>
        <taxon>Vertebrata</taxon>
        <taxon>Euteleostomi</taxon>
        <taxon>Actinopterygii</taxon>
        <taxon>Neopterygii</taxon>
        <taxon>Teleostei</taxon>
        <taxon>Ostariophysi</taxon>
        <taxon>Cypriniformes</taxon>
        <taxon>Cyprinidae</taxon>
        <taxon>Labeoninae</taxon>
        <taxon>Labeonini</taxon>
        <taxon>Cirrhinus</taxon>
    </lineage>
</organism>